<dbReference type="SMART" id="SM00450">
    <property type="entry name" value="RHOD"/>
    <property type="match status" value="1"/>
</dbReference>
<dbReference type="InterPro" id="IPR004099">
    <property type="entry name" value="Pyr_nucl-diS_OxRdtase_dimer"/>
</dbReference>
<evidence type="ECO:0000313" key="7">
    <source>
        <dbReference type="Proteomes" id="UP000014074"/>
    </source>
</evidence>
<dbReference type="Gene3D" id="3.50.50.60">
    <property type="entry name" value="FAD/NAD(P)-binding domain"/>
    <property type="match status" value="2"/>
</dbReference>
<dbReference type="InterPro" id="IPR050260">
    <property type="entry name" value="FAD-bd_OxRdtase"/>
</dbReference>
<dbReference type="EMBL" id="KB933129">
    <property type="protein sequence ID" value="EON99801.1"/>
    <property type="molecule type" value="Genomic_DNA"/>
</dbReference>
<dbReference type="PROSITE" id="PS50206">
    <property type="entry name" value="RHODANESE_3"/>
    <property type="match status" value="1"/>
</dbReference>
<evidence type="ECO:0000256" key="2">
    <source>
        <dbReference type="ARBA" id="ARBA00009130"/>
    </source>
</evidence>
<dbReference type="PRINTS" id="PR00368">
    <property type="entry name" value="FADPNR"/>
</dbReference>
<dbReference type="Pfam" id="PF02852">
    <property type="entry name" value="Pyr_redox_dim"/>
    <property type="match status" value="1"/>
</dbReference>
<feature type="domain" description="Rhodanese" evidence="5">
    <location>
        <begin position="465"/>
        <end position="552"/>
    </location>
</feature>
<evidence type="ECO:0000259" key="5">
    <source>
        <dbReference type="PROSITE" id="PS50206"/>
    </source>
</evidence>
<name>R8BKG9_PHAM7</name>
<dbReference type="AlphaFoldDB" id="R8BKG9"/>
<organism evidence="6 7">
    <name type="scientific">Phaeoacremonium minimum (strain UCR-PA7)</name>
    <name type="common">Esca disease fungus</name>
    <name type="synonym">Togninia minima</name>
    <dbReference type="NCBI Taxonomy" id="1286976"/>
    <lineage>
        <taxon>Eukaryota</taxon>
        <taxon>Fungi</taxon>
        <taxon>Dikarya</taxon>
        <taxon>Ascomycota</taxon>
        <taxon>Pezizomycotina</taxon>
        <taxon>Sordariomycetes</taxon>
        <taxon>Sordariomycetidae</taxon>
        <taxon>Togniniales</taxon>
        <taxon>Togniniaceae</taxon>
        <taxon>Phaeoacremonium</taxon>
    </lineage>
</organism>
<dbReference type="OrthoDB" id="361797at2759"/>
<dbReference type="PANTHER" id="PTHR43429">
    <property type="entry name" value="PYRIDINE NUCLEOTIDE-DISULFIDE OXIDOREDUCTASE DOMAIN-CONTAINING"/>
    <property type="match status" value="1"/>
</dbReference>
<keyword evidence="4" id="KW-0274">FAD</keyword>
<dbReference type="InterPro" id="IPR016156">
    <property type="entry name" value="FAD/NAD-linked_Rdtase_dimer_sf"/>
</dbReference>
<dbReference type="HOGENOM" id="CLU_003291_1_2_1"/>
<protein>
    <submittedName>
        <fullName evidence="6">Putative fad-dependent pyridine nucleotide-disulfide oxidoreductase protein</fullName>
    </submittedName>
</protein>
<dbReference type="GO" id="GO:0016491">
    <property type="term" value="F:oxidoreductase activity"/>
    <property type="evidence" value="ECO:0007669"/>
    <property type="project" value="InterPro"/>
</dbReference>
<dbReference type="PANTHER" id="PTHR43429:SF3">
    <property type="entry name" value="NITRITE REDUCTASE [NAD(P)H]"/>
    <property type="match status" value="1"/>
</dbReference>
<keyword evidence="3" id="KW-0285">Flavoprotein</keyword>
<dbReference type="Pfam" id="PF07992">
    <property type="entry name" value="Pyr_redox_2"/>
    <property type="match status" value="1"/>
</dbReference>
<proteinExistence type="inferred from homology"/>
<evidence type="ECO:0000256" key="1">
    <source>
        <dbReference type="ARBA" id="ARBA00001974"/>
    </source>
</evidence>
<accession>R8BKG9</accession>
<dbReference type="InterPro" id="IPR036873">
    <property type="entry name" value="Rhodanese-like_dom_sf"/>
</dbReference>
<gene>
    <name evidence="6" type="ORF">UCRPA7_4708</name>
</gene>
<dbReference type="InterPro" id="IPR036188">
    <property type="entry name" value="FAD/NAD-bd_sf"/>
</dbReference>
<sequence>MAQAKNVLIVGGVAGGMSAATRLRRLDETAKITVLEKGPYISYANCGIPYNLGGVIEKESALHLQTVPKIKAWFNVDVHVNTELLRIDRGNNTATVRDNKTGIESTLPYDKLILAMGAEAFVPPIKGVHSKHVFHLQTIPDLQQIEAFIVSNNVRRAAVLGGGFIGLEAAENLRKRGLEVSLFEYGPHVFPLVDGDIAERLDTGLVRNGIDLALNARVLEITDSSIVAEGRDPTPVDLVIVAVGIRARSAIAKEAGLAVGQKGVTVNESMQTSDPDIYAVGDMVETQHLVTGTAVQTALAGPANRQGRLAADHIAGRAVQYRGNVGTAVCQVFDQTVGLVGLSTDNLKRAGIEHEYVTVHPPQHASWYPGGTPMTMKVAFEVSSGKILGAQIVGGEGVDKRIDVLATAMRGGLTIEDLEHLELGYAPPYGAAKDAINMVGFVGGNVLRGDVKIVHAAEFADGSLNLKDYQVVDVRSPEEFARGHVKGAVNIPIGGLRERMAELSQDKKILTYCYVGYRGYLAYRVLVQNGFDVVNLDGGFKAVSEGGYKSLQA</sequence>
<dbReference type="Proteomes" id="UP000014074">
    <property type="component" value="Unassembled WGS sequence"/>
</dbReference>
<dbReference type="PRINTS" id="PR00411">
    <property type="entry name" value="PNDRDTASEI"/>
</dbReference>
<dbReference type="Pfam" id="PF00581">
    <property type="entry name" value="Rhodanese"/>
    <property type="match status" value="1"/>
</dbReference>
<dbReference type="Gene3D" id="3.40.250.10">
    <property type="entry name" value="Rhodanese-like domain"/>
    <property type="match status" value="1"/>
</dbReference>
<dbReference type="SUPFAM" id="SSF51905">
    <property type="entry name" value="FAD/NAD(P)-binding domain"/>
    <property type="match status" value="2"/>
</dbReference>
<comment type="cofactor">
    <cofactor evidence="1">
        <name>FAD</name>
        <dbReference type="ChEBI" id="CHEBI:57692"/>
    </cofactor>
</comment>
<dbReference type="eggNOG" id="KOG1336">
    <property type="taxonomic scope" value="Eukaryota"/>
</dbReference>
<dbReference type="GeneID" id="19325186"/>
<comment type="similarity">
    <text evidence="2">Belongs to the class-III pyridine nucleotide-disulfide oxidoreductase family.</text>
</comment>
<keyword evidence="7" id="KW-1185">Reference proteome</keyword>
<dbReference type="InterPro" id="IPR023753">
    <property type="entry name" value="FAD/NAD-binding_dom"/>
</dbReference>
<dbReference type="KEGG" id="tmn:UCRPA7_4708"/>
<dbReference type="SUPFAM" id="SSF55424">
    <property type="entry name" value="FAD/NAD-linked reductases, dimerisation (C-terminal) domain"/>
    <property type="match status" value="1"/>
</dbReference>
<reference evidence="7" key="1">
    <citation type="journal article" date="2013" name="Genome Announc.">
        <title>Draft genome sequence of the ascomycete Phaeoacremonium aleophilum strain UCR-PA7, a causal agent of the esca disease complex in grapevines.</title>
        <authorList>
            <person name="Blanco-Ulate B."/>
            <person name="Rolshausen P."/>
            <person name="Cantu D."/>
        </authorList>
    </citation>
    <scope>NUCLEOTIDE SEQUENCE [LARGE SCALE GENOMIC DNA]</scope>
    <source>
        <strain evidence="7">UCR-PA7</strain>
    </source>
</reference>
<dbReference type="RefSeq" id="XP_007915450.1">
    <property type="nucleotide sequence ID" value="XM_007917259.1"/>
</dbReference>
<evidence type="ECO:0000313" key="6">
    <source>
        <dbReference type="EMBL" id="EON99801.1"/>
    </source>
</evidence>
<dbReference type="SUPFAM" id="SSF52821">
    <property type="entry name" value="Rhodanese/Cell cycle control phosphatase"/>
    <property type="match status" value="1"/>
</dbReference>
<evidence type="ECO:0000256" key="3">
    <source>
        <dbReference type="ARBA" id="ARBA00022630"/>
    </source>
</evidence>
<evidence type="ECO:0000256" key="4">
    <source>
        <dbReference type="ARBA" id="ARBA00022827"/>
    </source>
</evidence>
<dbReference type="InterPro" id="IPR001763">
    <property type="entry name" value="Rhodanese-like_dom"/>
</dbReference>